<dbReference type="SUPFAM" id="SSF52540">
    <property type="entry name" value="P-loop containing nucleoside triphosphate hydrolases"/>
    <property type="match status" value="1"/>
</dbReference>
<dbReference type="Gene3D" id="3.40.50.300">
    <property type="entry name" value="P-loop containing nucleotide triphosphate hydrolases"/>
    <property type="match status" value="1"/>
</dbReference>
<dbReference type="PANTHER" id="PTHR43514">
    <property type="entry name" value="ABC TRANSPORTER I FAMILY MEMBER 10"/>
    <property type="match status" value="1"/>
</dbReference>
<keyword evidence="5" id="KW-0547">Nucleotide-binding</keyword>
<organism evidence="11">
    <name type="scientific">hydrothermal vent metagenome</name>
    <dbReference type="NCBI Taxonomy" id="652676"/>
    <lineage>
        <taxon>unclassified sequences</taxon>
        <taxon>metagenomes</taxon>
        <taxon>ecological metagenomes</taxon>
    </lineage>
</organism>
<evidence type="ECO:0000256" key="6">
    <source>
        <dbReference type="ARBA" id="ARBA00022840"/>
    </source>
</evidence>
<dbReference type="AlphaFoldDB" id="A0A3B0SHK3"/>
<dbReference type="InterPro" id="IPR003439">
    <property type="entry name" value="ABC_transporter-like_ATP-bd"/>
</dbReference>
<keyword evidence="6 11" id="KW-0067">ATP-binding</keyword>
<dbReference type="PROSITE" id="PS51866">
    <property type="entry name" value="MOP"/>
    <property type="match status" value="1"/>
</dbReference>
<dbReference type="InterPro" id="IPR005116">
    <property type="entry name" value="Transp-assoc_OB_typ1"/>
</dbReference>
<dbReference type="InterPro" id="IPR017871">
    <property type="entry name" value="ABC_transporter-like_CS"/>
</dbReference>
<evidence type="ECO:0000256" key="4">
    <source>
        <dbReference type="ARBA" id="ARBA00022519"/>
    </source>
</evidence>
<dbReference type="InterPro" id="IPR050334">
    <property type="entry name" value="Molybdenum_import_ModC"/>
</dbReference>
<dbReference type="Pfam" id="PF03459">
    <property type="entry name" value="TOBE"/>
    <property type="match status" value="1"/>
</dbReference>
<dbReference type="InterPro" id="IPR011868">
    <property type="entry name" value="ModC_ABC_ATP-bd"/>
</dbReference>
<protein>
    <submittedName>
        <fullName evidence="11">Molybdenum ABC transporter ATP-binding protein ModC</fullName>
    </submittedName>
</protein>
<sequence length="356" mass="40250">MAFNARLLVRFADFTLDVDLCLPGEGITAIFGPSGSGKTSLLRALAGLDRPQQGHITFGQDIWQSDDIFLPPHKRPIGYVFQESSLFDHLSVQQNLDYGQKRIKNPVTEDERDQIIDLLDIGRLLRRYPEKLSGGERQRVAIARALLLNPEVLLMDEPMASLDFRRKTEILHFLERLKSRLKIPLLYVSHNVDEVTRLADHLVIMEAGRVSQQGAIQDILSRHRILNSMGNEPFTLLFGRVMTPCTDHQLTEVDMGDMLIRMPQHDVATGDEIRLRLYARDVSITLDRPENTSVLNIFPCRIETIDDATENGQCLIHLALQDSRIQARVSALSCSELNLQPGRQVFAQIKAVSIVQ</sequence>
<keyword evidence="7" id="KW-1278">Translocase</keyword>
<accession>A0A3B0SHK3</accession>
<dbReference type="Gene3D" id="2.40.50.100">
    <property type="match status" value="1"/>
</dbReference>
<evidence type="ECO:0000259" key="9">
    <source>
        <dbReference type="PROSITE" id="PS50893"/>
    </source>
</evidence>
<dbReference type="NCBIfam" id="TIGR02142">
    <property type="entry name" value="modC_ABC"/>
    <property type="match status" value="1"/>
</dbReference>
<evidence type="ECO:0000256" key="5">
    <source>
        <dbReference type="ARBA" id="ARBA00022741"/>
    </source>
</evidence>
<dbReference type="Pfam" id="PF00005">
    <property type="entry name" value="ABC_tran"/>
    <property type="match status" value="1"/>
</dbReference>
<evidence type="ECO:0000256" key="3">
    <source>
        <dbReference type="ARBA" id="ARBA00022505"/>
    </source>
</evidence>
<dbReference type="GO" id="GO:0016887">
    <property type="term" value="F:ATP hydrolysis activity"/>
    <property type="evidence" value="ECO:0007669"/>
    <property type="project" value="InterPro"/>
</dbReference>
<feature type="domain" description="ABC transporter" evidence="9">
    <location>
        <begin position="9"/>
        <end position="232"/>
    </location>
</feature>
<dbReference type="InterPro" id="IPR003593">
    <property type="entry name" value="AAA+_ATPase"/>
</dbReference>
<dbReference type="InterPro" id="IPR008995">
    <property type="entry name" value="Mo/tungstate-bd_C_term_dom"/>
</dbReference>
<keyword evidence="3" id="KW-0500">Molybdenum</keyword>
<dbReference type="InterPro" id="IPR027417">
    <property type="entry name" value="P-loop_NTPase"/>
</dbReference>
<keyword evidence="4" id="KW-0997">Cell inner membrane</keyword>
<dbReference type="EMBL" id="UOEJ01000198">
    <property type="protein sequence ID" value="VAW04838.1"/>
    <property type="molecule type" value="Genomic_DNA"/>
</dbReference>
<evidence type="ECO:0000256" key="1">
    <source>
        <dbReference type="ARBA" id="ARBA00022448"/>
    </source>
</evidence>
<keyword evidence="2" id="KW-1003">Cell membrane</keyword>
<dbReference type="SMART" id="SM00382">
    <property type="entry name" value="AAA"/>
    <property type="match status" value="1"/>
</dbReference>
<dbReference type="GO" id="GO:0140359">
    <property type="term" value="F:ABC-type transporter activity"/>
    <property type="evidence" value="ECO:0007669"/>
    <property type="project" value="InterPro"/>
</dbReference>
<name>A0A3B0SHK3_9ZZZZ</name>
<reference evidence="11" key="1">
    <citation type="submission" date="2018-06" db="EMBL/GenBank/DDBJ databases">
        <authorList>
            <person name="Zhirakovskaya E."/>
        </authorList>
    </citation>
    <scope>NUCLEOTIDE SEQUENCE</scope>
</reference>
<feature type="domain" description="Mop" evidence="10">
    <location>
        <begin position="291"/>
        <end position="356"/>
    </location>
</feature>
<evidence type="ECO:0000313" key="11">
    <source>
        <dbReference type="EMBL" id="VAW04838.1"/>
    </source>
</evidence>
<dbReference type="InterPro" id="IPR004606">
    <property type="entry name" value="Mop_domain"/>
</dbReference>
<proteinExistence type="predicted"/>
<evidence type="ECO:0000256" key="7">
    <source>
        <dbReference type="ARBA" id="ARBA00022967"/>
    </source>
</evidence>
<evidence type="ECO:0000256" key="2">
    <source>
        <dbReference type="ARBA" id="ARBA00022475"/>
    </source>
</evidence>
<keyword evidence="1" id="KW-0813">Transport</keyword>
<dbReference type="SUPFAM" id="SSF50331">
    <property type="entry name" value="MOP-like"/>
    <property type="match status" value="1"/>
</dbReference>
<dbReference type="GO" id="GO:0015098">
    <property type="term" value="F:molybdate ion transmembrane transporter activity"/>
    <property type="evidence" value="ECO:0007669"/>
    <property type="project" value="InterPro"/>
</dbReference>
<gene>
    <name evidence="11" type="ORF">MNBD_ALPHA01-1588</name>
</gene>
<keyword evidence="8" id="KW-0472">Membrane</keyword>
<evidence type="ECO:0000259" key="10">
    <source>
        <dbReference type="PROSITE" id="PS51866"/>
    </source>
</evidence>
<dbReference type="GO" id="GO:0005524">
    <property type="term" value="F:ATP binding"/>
    <property type="evidence" value="ECO:0007669"/>
    <property type="project" value="UniProtKB-KW"/>
</dbReference>
<dbReference type="PROSITE" id="PS00211">
    <property type="entry name" value="ABC_TRANSPORTER_1"/>
    <property type="match status" value="1"/>
</dbReference>
<evidence type="ECO:0000256" key="8">
    <source>
        <dbReference type="ARBA" id="ARBA00023136"/>
    </source>
</evidence>
<dbReference type="GO" id="GO:0016020">
    <property type="term" value="C:membrane"/>
    <property type="evidence" value="ECO:0007669"/>
    <property type="project" value="InterPro"/>
</dbReference>
<dbReference type="PROSITE" id="PS50893">
    <property type="entry name" value="ABC_TRANSPORTER_2"/>
    <property type="match status" value="1"/>
</dbReference>
<dbReference type="PANTHER" id="PTHR43514:SF10">
    <property type="entry name" value="MOLYBDENUM IMPORT ATP-BINDING PROTEIN MODC 2"/>
    <property type="match status" value="1"/>
</dbReference>